<dbReference type="Pfam" id="PF23441">
    <property type="entry name" value="SDR"/>
    <property type="match status" value="1"/>
</dbReference>
<dbReference type="EMBL" id="KV907501">
    <property type="protein sequence ID" value="OOF94646.1"/>
    <property type="molecule type" value="Genomic_DNA"/>
</dbReference>
<evidence type="ECO:0000256" key="1">
    <source>
        <dbReference type="ARBA" id="ARBA00006484"/>
    </source>
</evidence>
<dbReference type="PANTHER" id="PTHR43477:SF1">
    <property type="entry name" value="DIHYDROANTICAPSIN 7-DEHYDROGENASE"/>
    <property type="match status" value="1"/>
</dbReference>
<dbReference type="InterPro" id="IPR051122">
    <property type="entry name" value="SDR_DHRS6-like"/>
</dbReference>
<dbReference type="InterPro" id="IPR057571">
    <property type="entry name" value="SDR_PhqE-like"/>
</dbReference>
<gene>
    <name evidence="4" type="ORF">ASPCADRAFT_397447</name>
</gene>
<dbReference type="InterPro" id="IPR002347">
    <property type="entry name" value="SDR_fam"/>
</dbReference>
<dbReference type="PANTHER" id="PTHR43477">
    <property type="entry name" value="DIHYDROANTICAPSIN 7-DEHYDROGENASE"/>
    <property type="match status" value="1"/>
</dbReference>
<organism evidence="4 5">
    <name type="scientific">Aspergillus carbonarius (strain ITEM 5010)</name>
    <dbReference type="NCBI Taxonomy" id="602072"/>
    <lineage>
        <taxon>Eukaryota</taxon>
        <taxon>Fungi</taxon>
        <taxon>Dikarya</taxon>
        <taxon>Ascomycota</taxon>
        <taxon>Pezizomycotina</taxon>
        <taxon>Eurotiomycetes</taxon>
        <taxon>Eurotiomycetidae</taxon>
        <taxon>Eurotiales</taxon>
        <taxon>Aspergillaceae</taxon>
        <taxon>Aspergillus</taxon>
        <taxon>Aspergillus subgen. Circumdati</taxon>
    </lineage>
</organism>
<dbReference type="VEuPathDB" id="FungiDB:ASPCADRAFT_397447"/>
<dbReference type="InterPro" id="IPR036291">
    <property type="entry name" value="NAD(P)-bd_dom_sf"/>
</dbReference>
<dbReference type="STRING" id="602072.A0A1R3RJJ4"/>
<dbReference type="GO" id="GO:0016491">
    <property type="term" value="F:oxidoreductase activity"/>
    <property type="evidence" value="ECO:0007669"/>
    <property type="project" value="UniProtKB-KW"/>
</dbReference>
<evidence type="ECO:0000256" key="2">
    <source>
        <dbReference type="ARBA" id="ARBA00022857"/>
    </source>
</evidence>
<dbReference type="PRINTS" id="PR00081">
    <property type="entry name" value="GDHRDH"/>
</dbReference>
<reference evidence="5" key="1">
    <citation type="journal article" date="2017" name="Genome Biol.">
        <title>Comparative genomics reveals high biological diversity and specific adaptations in the industrially and medically important fungal genus Aspergillus.</title>
        <authorList>
            <person name="de Vries R.P."/>
            <person name="Riley R."/>
            <person name="Wiebenga A."/>
            <person name="Aguilar-Osorio G."/>
            <person name="Amillis S."/>
            <person name="Uchima C.A."/>
            <person name="Anderluh G."/>
            <person name="Asadollahi M."/>
            <person name="Askin M."/>
            <person name="Barry K."/>
            <person name="Battaglia E."/>
            <person name="Bayram O."/>
            <person name="Benocci T."/>
            <person name="Braus-Stromeyer S.A."/>
            <person name="Caldana C."/>
            <person name="Canovas D."/>
            <person name="Cerqueira G.C."/>
            <person name="Chen F."/>
            <person name="Chen W."/>
            <person name="Choi C."/>
            <person name="Clum A."/>
            <person name="Dos Santos R.A."/>
            <person name="Damasio A.R."/>
            <person name="Diallinas G."/>
            <person name="Emri T."/>
            <person name="Fekete E."/>
            <person name="Flipphi M."/>
            <person name="Freyberg S."/>
            <person name="Gallo A."/>
            <person name="Gournas C."/>
            <person name="Habgood R."/>
            <person name="Hainaut M."/>
            <person name="Harispe M.L."/>
            <person name="Henrissat B."/>
            <person name="Hilden K.S."/>
            <person name="Hope R."/>
            <person name="Hossain A."/>
            <person name="Karabika E."/>
            <person name="Karaffa L."/>
            <person name="Karanyi Z."/>
            <person name="Krasevec N."/>
            <person name="Kuo A."/>
            <person name="Kusch H."/>
            <person name="LaButti K."/>
            <person name="Lagendijk E.L."/>
            <person name="Lapidus A."/>
            <person name="Levasseur A."/>
            <person name="Lindquist E."/>
            <person name="Lipzen A."/>
            <person name="Logrieco A.F."/>
            <person name="MacCabe A."/>
            <person name="Maekelae M.R."/>
            <person name="Malavazi I."/>
            <person name="Melin P."/>
            <person name="Meyer V."/>
            <person name="Mielnichuk N."/>
            <person name="Miskei M."/>
            <person name="Molnar A.P."/>
            <person name="Mule G."/>
            <person name="Ngan C.Y."/>
            <person name="Orejas M."/>
            <person name="Orosz E."/>
            <person name="Ouedraogo J.P."/>
            <person name="Overkamp K.M."/>
            <person name="Park H.-S."/>
            <person name="Perrone G."/>
            <person name="Piumi F."/>
            <person name="Punt P.J."/>
            <person name="Ram A.F."/>
            <person name="Ramon A."/>
            <person name="Rauscher S."/>
            <person name="Record E."/>
            <person name="Riano-Pachon D.M."/>
            <person name="Robert V."/>
            <person name="Roehrig J."/>
            <person name="Ruller R."/>
            <person name="Salamov A."/>
            <person name="Salih N.S."/>
            <person name="Samson R.A."/>
            <person name="Sandor E."/>
            <person name="Sanguinetti M."/>
            <person name="Schuetze T."/>
            <person name="Sepcic K."/>
            <person name="Shelest E."/>
            <person name="Sherlock G."/>
            <person name="Sophianopoulou V."/>
            <person name="Squina F.M."/>
            <person name="Sun H."/>
            <person name="Susca A."/>
            <person name="Todd R.B."/>
            <person name="Tsang A."/>
            <person name="Unkles S.E."/>
            <person name="van de Wiele N."/>
            <person name="van Rossen-Uffink D."/>
            <person name="Oliveira J.V."/>
            <person name="Vesth T.C."/>
            <person name="Visser J."/>
            <person name="Yu J.-H."/>
            <person name="Zhou M."/>
            <person name="Andersen M.R."/>
            <person name="Archer D.B."/>
            <person name="Baker S.E."/>
            <person name="Benoit I."/>
            <person name="Brakhage A.A."/>
            <person name="Braus G.H."/>
            <person name="Fischer R."/>
            <person name="Frisvad J.C."/>
            <person name="Goldman G.H."/>
            <person name="Houbraken J."/>
            <person name="Oakley B."/>
            <person name="Pocsi I."/>
            <person name="Scazzocchio C."/>
            <person name="Seiboth B."/>
            <person name="vanKuyk P.A."/>
            <person name="Wortman J."/>
            <person name="Dyer P.S."/>
            <person name="Grigoriev I.V."/>
        </authorList>
    </citation>
    <scope>NUCLEOTIDE SEQUENCE [LARGE SCALE GENOMIC DNA]</scope>
    <source>
        <strain evidence="5">ITEM 5010</strain>
    </source>
</reference>
<dbReference type="OrthoDB" id="294295at2759"/>
<comment type="similarity">
    <text evidence="1">Belongs to the short-chain dehydrogenases/reductases (SDR) family.</text>
</comment>
<evidence type="ECO:0000256" key="3">
    <source>
        <dbReference type="ARBA" id="ARBA00023002"/>
    </source>
</evidence>
<keyword evidence="2" id="KW-0521">NADP</keyword>
<dbReference type="OMA" id="HTVLYLM"/>
<name>A0A1R3RJJ4_ASPC5</name>
<keyword evidence="5" id="KW-1185">Reference proteome</keyword>
<evidence type="ECO:0000313" key="4">
    <source>
        <dbReference type="EMBL" id="OOF94646.1"/>
    </source>
</evidence>
<evidence type="ECO:0000313" key="5">
    <source>
        <dbReference type="Proteomes" id="UP000188318"/>
    </source>
</evidence>
<dbReference type="Proteomes" id="UP000188318">
    <property type="component" value="Unassembled WGS sequence"/>
</dbReference>
<keyword evidence="3" id="KW-0560">Oxidoreductase</keyword>
<protein>
    <submittedName>
        <fullName evidence="4">Uncharacterized protein</fullName>
    </submittedName>
</protein>
<dbReference type="SUPFAM" id="SSF51735">
    <property type="entry name" value="NAD(P)-binding Rossmann-fold domains"/>
    <property type="match status" value="1"/>
</dbReference>
<dbReference type="AlphaFoldDB" id="A0A1R3RJJ4"/>
<proteinExistence type="inferred from homology"/>
<accession>A0A1R3RJJ4</accession>
<sequence length="244" mass="25956">MSSSGYNYNRLAGKHVLVIGATSGIGFAVTKLSLAASAKVTISSSSSDRIATTIQNLISEFPLAQLQGHACDLSKDTVDHIVFTAADKLAIMPVQDITRNKLIAAGQVRFIAAILVAKIGARYLSPGPDSSITLTTGTIWEHPSPNWTAMAGYLGGICSVARNLALDLKPIRVHAVSPGLVATSMWNEVMDEEQKGGMYQYYAARQPTGRVARPEDVAEAYLYVMKDANITGRIVSSDSGALLV</sequence>
<dbReference type="Gene3D" id="3.40.50.720">
    <property type="entry name" value="NAD(P)-binding Rossmann-like Domain"/>
    <property type="match status" value="1"/>
</dbReference>